<gene>
    <name evidence="2" type="ORF">SAMN05444145_106158</name>
</gene>
<protein>
    <recommendedName>
        <fullName evidence="1">Glycoamylase-like domain-containing protein</fullName>
    </recommendedName>
</protein>
<dbReference type="Proteomes" id="UP000183253">
    <property type="component" value="Unassembled WGS sequence"/>
</dbReference>
<organism evidence="2 3">
    <name type="scientific">Alistipes timonensis JC136</name>
    <dbReference type="NCBI Taxonomy" id="1033731"/>
    <lineage>
        <taxon>Bacteria</taxon>
        <taxon>Pseudomonadati</taxon>
        <taxon>Bacteroidota</taxon>
        <taxon>Bacteroidia</taxon>
        <taxon>Bacteroidales</taxon>
        <taxon>Rikenellaceae</taxon>
        <taxon>Alistipes</taxon>
    </lineage>
</organism>
<dbReference type="AlphaFoldDB" id="A0A1H4E3A5"/>
<dbReference type="RefSeq" id="WP_074712074.1">
    <property type="nucleotide sequence ID" value="NZ_CAEG01000021.1"/>
</dbReference>
<dbReference type="STRING" id="1033731.SAMN05444145_106158"/>
<proteinExistence type="predicted"/>
<accession>A0A1H4E3A5</accession>
<evidence type="ECO:0000313" key="2">
    <source>
        <dbReference type="EMBL" id="SEA79248.1"/>
    </source>
</evidence>
<keyword evidence="3" id="KW-1185">Reference proteome</keyword>
<name>A0A1H4E3A5_9BACT</name>
<dbReference type="Gene3D" id="1.50.10.140">
    <property type="match status" value="1"/>
</dbReference>
<evidence type="ECO:0000313" key="3">
    <source>
        <dbReference type="Proteomes" id="UP000183253"/>
    </source>
</evidence>
<dbReference type="InterPro" id="IPR019282">
    <property type="entry name" value="Glycoamylase-like_cons_dom"/>
</dbReference>
<feature type="domain" description="Glycoamylase-like" evidence="1">
    <location>
        <begin position="225"/>
        <end position="447"/>
    </location>
</feature>
<dbReference type="EMBL" id="FNRI01000006">
    <property type="protein sequence ID" value="SEA79248.1"/>
    <property type="molecule type" value="Genomic_DNA"/>
</dbReference>
<dbReference type="PROSITE" id="PS51257">
    <property type="entry name" value="PROKAR_LIPOPROTEIN"/>
    <property type="match status" value="1"/>
</dbReference>
<evidence type="ECO:0000259" key="1">
    <source>
        <dbReference type="Pfam" id="PF10091"/>
    </source>
</evidence>
<reference evidence="2 3" key="1">
    <citation type="submission" date="2016-10" db="EMBL/GenBank/DDBJ databases">
        <authorList>
            <person name="de Groot N.N."/>
        </authorList>
    </citation>
    <scope>NUCLEOTIDE SEQUENCE [LARGE SCALE GENOMIC DNA]</scope>
    <source>
        <strain evidence="2 3">DSM 25383</strain>
    </source>
</reference>
<dbReference type="Pfam" id="PF10091">
    <property type="entry name" value="Glycoamylase"/>
    <property type="match status" value="1"/>
</dbReference>
<sequence>MKRFAIWLFAAAAFLAGCSGSDEGKEGPGGGDNTPAIAPPKNREDVEGLLTWIQKTHFEYMWSGARPNSGLARVRYFVNEPSKDENTLTIGAGGFGIMGILVGIERNFITRTQGVERLEKIVSFLERAERWHGMYSHWIDDRTGRTIAFAGSNGEDDGADIAETSFLTAGLLCARQYLKDGSAAEQALAARIDALWRGMEWDWFASDTDDCLLWHWSPTVGFKKNFHLEGYNECLLPYLLAAASPTHPLPEPKKAYMNGWSRSGGIVNPGSRYGIPFVVRHNSGANDVGPMFWTAFSYGGFCPKGLKDERGVNYWKALRSHALIQYNYCLENPKGRKCYGADCWGFSAGYTSNATTDYQSMRTNNDVGVITANAALIAMPYTPEQSIAAATHYYWDIPTQMGPWGFWDAYSDTEGTVRRYLANNQCPVAPMIENYRTGLLWRLFMSAPEITEALSALGFTPDND</sequence>